<dbReference type="OrthoDB" id="9804792at2"/>
<dbReference type="Gene3D" id="2.40.50.140">
    <property type="entry name" value="Nucleic acid-binding proteins"/>
    <property type="match status" value="1"/>
</dbReference>
<dbReference type="EMBL" id="FOGU01000005">
    <property type="protein sequence ID" value="SES04273.1"/>
    <property type="molecule type" value="Genomic_DNA"/>
</dbReference>
<protein>
    <recommendedName>
        <fullName evidence="2 7">DNA repair protein RecO</fullName>
    </recommendedName>
    <alternativeName>
        <fullName evidence="6 7">Recombination protein O</fullName>
    </alternativeName>
</protein>
<gene>
    <name evidence="7" type="primary">recO</name>
    <name evidence="9" type="ORF">SAMN04490244_10525</name>
</gene>
<evidence type="ECO:0000256" key="5">
    <source>
        <dbReference type="ARBA" id="ARBA00023204"/>
    </source>
</evidence>
<dbReference type="InterPro" id="IPR003717">
    <property type="entry name" value="RecO"/>
</dbReference>
<dbReference type="GO" id="GO:0043590">
    <property type="term" value="C:bacterial nucleoid"/>
    <property type="evidence" value="ECO:0007669"/>
    <property type="project" value="TreeGrafter"/>
</dbReference>
<evidence type="ECO:0000256" key="2">
    <source>
        <dbReference type="ARBA" id="ARBA00021310"/>
    </source>
</evidence>
<dbReference type="Gene3D" id="1.20.1440.120">
    <property type="entry name" value="Recombination protein O, C-terminal domain"/>
    <property type="match status" value="1"/>
</dbReference>
<keyword evidence="3 7" id="KW-0227">DNA damage</keyword>
<dbReference type="SUPFAM" id="SSF57863">
    <property type="entry name" value="ArfGap/RecO-like zinc finger"/>
    <property type="match status" value="1"/>
</dbReference>
<comment type="similarity">
    <text evidence="1 7">Belongs to the RecO family.</text>
</comment>
<dbReference type="InterPro" id="IPR037278">
    <property type="entry name" value="ARFGAP/RecO"/>
</dbReference>
<evidence type="ECO:0000256" key="4">
    <source>
        <dbReference type="ARBA" id="ARBA00023172"/>
    </source>
</evidence>
<dbReference type="HAMAP" id="MF_00201">
    <property type="entry name" value="RecO"/>
    <property type="match status" value="1"/>
</dbReference>
<comment type="function">
    <text evidence="7">Involved in DNA repair and RecF pathway recombination.</text>
</comment>
<dbReference type="RefSeq" id="WP_092692581.1">
    <property type="nucleotide sequence ID" value="NZ_FOGU01000005.1"/>
</dbReference>
<dbReference type="AlphaFoldDB" id="A0A1H9U5C5"/>
<dbReference type="PANTHER" id="PTHR33991:SF1">
    <property type="entry name" value="DNA REPAIR PROTEIN RECO"/>
    <property type="match status" value="1"/>
</dbReference>
<evidence type="ECO:0000256" key="6">
    <source>
        <dbReference type="ARBA" id="ARBA00033409"/>
    </source>
</evidence>
<sequence length="241" mass="25863">MEWRDQGILLSQRPHGETSAIIEVLTLAHGRHAGVVRGGGGRRMAAVLQPGAQLDLTWRARLEDHIGTFTLEPVKSRAAAALGDRFALAGLSAMLSLAAFSLPEREPVPALYARTVALADHLGADDWALAYLRWEMELLDELGFGLDLTRCAATGSREDLAYVSPRTGRAVSRDGAGDWASRLLPLPPALLGQGPATPEELVQGFRLIGHFLDTRLAPALGDRPVPAARARFVALLARQSA</sequence>
<dbReference type="InterPro" id="IPR042242">
    <property type="entry name" value="RecO_C"/>
</dbReference>
<feature type="domain" description="DNA replication/recombination mediator RecO N-terminal" evidence="8">
    <location>
        <begin position="1"/>
        <end position="76"/>
    </location>
</feature>
<evidence type="ECO:0000256" key="3">
    <source>
        <dbReference type="ARBA" id="ARBA00022763"/>
    </source>
</evidence>
<proteinExistence type="inferred from homology"/>
<dbReference type="InterPro" id="IPR012340">
    <property type="entry name" value="NA-bd_OB-fold"/>
</dbReference>
<dbReference type="GO" id="GO:0006310">
    <property type="term" value="P:DNA recombination"/>
    <property type="evidence" value="ECO:0007669"/>
    <property type="project" value="UniProtKB-UniRule"/>
</dbReference>
<evidence type="ECO:0000313" key="10">
    <source>
        <dbReference type="Proteomes" id="UP000198885"/>
    </source>
</evidence>
<dbReference type="STRING" id="641238.SAMN04490244_10525"/>
<dbReference type="NCBIfam" id="TIGR00613">
    <property type="entry name" value="reco"/>
    <property type="match status" value="1"/>
</dbReference>
<dbReference type="GO" id="GO:0006302">
    <property type="term" value="P:double-strand break repair"/>
    <property type="evidence" value="ECO:0007669"/>
    <property type="project" value="TreeGrafter"/>
</dbReference>
<dbReference type="SUPFAM" id="SSF50249">
    <property type="entry name" value="Nucleic acid-binding proteins"/>
    <property type="match status" value="1"/>
</dbReference>
<evidence type="ECO:0000256" key="1">
    <source>
        <dbReference type="ARBA" id="ARBA00007452"/>
    </source>
</evidence>
<dbReference type="Proteomes" id="UP000198885">
    <property type="component" value="Unassembled WGS sequence"/>
</dbReference>
<keyword evidence="5 7" id="KW-0234">DNA repair</keyword>
<dbReference type="InterPro" id="IPR022572">
    <property type="entry name" value="DNA_rep/recomb_RecO_N"/>
</dbReference>
<accession>A0A1H9U5C5</accession>
<keyword evidence="10" id="KW-1185">Reference proteome</keyword>
<reference evidence="9 10" key="1">
    <citation type="submission" date="2016-10" db="EMBL/GenBank/DDBJ databases">
        <authorList>
            <person name="de Groot N.N."/>
        </authorList>
    </citation>
    <scope>NUCLEOTIDE SEQUENCE [LARGE SCALE GENOMIC DNA]</scope>
    <source>
        <strain evidence="9 10">DSM 23042</strain>
    </source>
</reference>
<evidence type="ECO:0000256" key="7">
    <source>
        <dbReference type="HAMAP-Rule" id="MF_00201"/>
    </source>
</evidence>
<evidence type="ECO:0000313" key="9">
    <source>
        <dbReference type="EMBL" id="SES04273.1"/>
    </source>
</evidence>
<name>A0A1H9U5C5_9RHOB</name>
<dbReference type="PANTHER" id="PTHR33991">
    <property type="entry name" value="DNA REPAIR PROTEIN RECO"/>
    <property type="match status" value="1"/>
</dbReference>
<dbReference type="Pfam" id="PF11967">
    <property type="entry name" value="RecO_N"/>
    <property type="match status" value="1"/>
</dbReference>
<organism evidence="9 10">
    <name type="scientific">Tranquillimonas rosea</name>
    <dbReference type="NCBI Taxonomy" id="641238"/>
    <lineage>
        <taxon>Bacteria</taxon>
        <taxon>Pseudomonadati</taxon>
        <taxon>Pseudomonadota</taxon>
        <taxon>Alphaproteobacteria</taxon>
        <taxon>Rhodobacterales</taxon>
        <taxon>Roseobacteraceae</taxon>
        <taxon>Tranquillimonas</taxon>
    </lineage>
</organism>
<evidence type="ECO:0000259" key="8">
    <source>
        <dbReference type="Pfam" id="PF11967"/>
    </source>
</evidence>
<keyword evidence="4 7" id="KW-0233">DNA recombination</keyword>
<dbReference type="Pfam" id="PF02565">
    <property type="entry name" value="RecO_C"/>
    <property type="match status" value="1"/>
</dbReference>